<accession>A0ABM0WGR1</accession>
<dbReference type="Proteomes" id="UP000694864">
    <property type="component" value="Chromosome 16"/>
</dbReference>
<evidence type="ECO:0000256" key="3">
    <source>
        <dbReference type="ARBA" id="ARBA00023015"/>
    </source>
</evidence>
<dbReference type="Gene3D" id="1.20.5.170">
    <property type="match status" value="1"/>
</dbReference>
<evidence type="ECO:0000256" key="2">
    <source>
        <dbReference type="ARBA" id="ARBA00007163"/>
    </source>
</evidence>
<feature type="domain" description="BZIP" evidence="8">
    <location>
        <begin position="114"/>
        <end position="160"/>
    </location>
</feature>
<reference evidence="10" key="2">
    <citation type="submission" date="2025-08" db="UniProtKB">
        <authorList>
            <consortium name="RefSeq"/>
        </authorList>
    </citation>
    <scope>IDENTIFICATION</scope>
</reference>
<dbReference type="InterPro" id="IPR004827">
    <property type="entry name" value="bZIP"/>
</dbReference>
<sequence>MGMKRSASSALSRQESILDTSPLDPSFDLISRDYTSELRDSLLWSEGLIPTGRFRDAQSSICENLSADSPVSANKPEARGGARRTTSASSHDHSDEEDAETEAGQSEMTNDPNDLKRIRRMYSNRESARRSRRRKQEYLVDLESQVDSLKGENSTLYKQLIDATQQFRSAGTNNRVLKSDVETLRVKVKLAEDLVARGSLTSSLNQLLQTHLSPPPHSINSLHYTGHTSPAMTVHSDQSLFPGMTLSGQTSSPGLGNVSSEAVSCVSDIWP</sequence>
<dbReference type="SUPFAM" id="SSF57959">
    <property type="entry name" value="Leucine zipper domain"/>
    <property type="match status" value="1"/>
</dbReference>
<keyword evidence="6" id="KW-0539">Nucleus</keyword>
<evidence type="ECO:0000256" key="1">
    <source>
        <dbReference type="ARBA" id="ARBA00004123"/>
    </source>
</evidence>
<dbReference type="PANTHER" id="PTHR46408:SF8">
    <property type="entry name" value="BASIC LEUCINE ZIPPER 9"/>
    <property type="match status" value="1"/>
</dbReference>
<feature type="compositionally biased region" description="Polar residues" evidence="7">
    <location>
        <begin position="1"/>
        <end position="19"/>
    </location>
</feature>
<dbReference type="Pfam" id="PF00170">
    <property type="entry name" value="bZIP_1"/>
    <property type="match status" value="1"/>
</dbReference>
<comment type="similarity">
    <text evidence="2">Belongs to the bZIP family.</text>
</comment>
<gene>
    <name evidence="10" type="primary">LOC104750727</name>
</gene>
<dbReference type="PROSITE" id="PS00036">
    <property type="entry name" value="BZIP_BASIC"/>
    <property type="match status" value="1"/>
</dbReference>
<keyword evidence="4" id="KW-0238">DNA-binding</keyword>
<dbReference type="InterPro" id="IPR046347">
    <property type="entry name" value="bZIP_sf"/>
</dbReference>
<organism evidence="9 10">
    <name type="scientific">Camelina sativa</name>
    <name type="common">False flax</name>
    <name type="synonym">Myagrum sativum</name>
    <dbReference type="NCBI Taxonomy" id="90675"/>
    <lineage>
        <taxon>Eukaryota</taxon>
        <taxon>Viridiplantae</taxon>
        <taxon>Streptophyta</taxon>
        <taxon>Embryophyta</taxon>
        <taxon>Tracheophyta</taxon>
        <taxon>Spermatophyta</taxon>
        <taxon>Magnoliopsida</taxon>
        <taxon>eudicotyledons</taxon>
        <taxon>Gunneridae</taxon>
        <taxon>Pentapetalae</taxon>
        <taxon>rosids</taxon>
        <taxon>malvids</taxon>
        <taxon>Brassicales</taxon>
        <taxon>Brassicaceae</taxon>
        <taxon>Camelineae</taxon>
        <taxon>Camelina</taxon>
    </lineage>
</organism>
<evidence type="ECO:0000256" key="4">
    <source>
        <dbReference type="ARBA" id="ARBA00023125"/>
    </source>
</evidence>
<dbReference type="RefSeq" id="XP_010470868.1">
    <property type="nucleotide sequence ID" value="XM_010472566.1"/>
</dbReference>
<keyword evidence="5" id="KW-0804">Transcription</keyword>
<evidence type="ECO:0000259" key="8">
    <source>
        <dbReference type="PROSITE" id="PS50217"/>
    </source>
</evidence>
<dbReference type="PANTHER" id="PTHR46408">
    <property type="entry name" value="BASIC LEUCINE ZIPPER 63"/>
    <property type="match status" value="1"/>
</dbReference>
<protein>
    <submittedName>
        <fullName evidence="10">Basic leucine zipper 9-like</fullName>
    </submittedName>
</protein>
<evidence type="ECO:0000256" key="7">
    <source>
        <dbReference type="SAM" id="MobiDB-lite"/>
    </source>
</evidence>
<comment type="subcellular location">
    <subcellularLocation>
        <location evidence="1">Nucleus</location>
    </subcellularLocation>
</comment>
<feature type="region of interest" description="Disordered" evidence="7">
    <location>
        <begin position="1"/>
        <end position="28"/>
    </location>
</feature>
<dbReference type="GeneID" id="104750727"/>
<keyword evidence="3" id="KW-0805">Transcription regulation</keyword>
<proteinExistence type="inferred from homology"/>
<feature type="region of interest" description="Disordered" evidence="7">
    <location>
        <begin position="64"/>
        <end position="135"/>
    </location>
</feature>
<dbReference type="PROSITE" id="PS50217">
    <property type="entry name" value="BZIP"/>
    <property type="match status" value="1"/>
</dbReference>
<dbReference type="SMART" id="SM00338">
    <property type="entry name" value="BRLZ"/>
    <property type="match status" value="1"/>
</dbReference>
<reference evidence="9" key="1">
    <citation type="journal article" date="2014" name="Nat. Commun.">
        <title>The emerging biofuel crop Camelina sativa retains a highly undifferentiated hexaploid genome structure.</title>
        <authorList>
            <person name="Kagale S."/>
            <person name="Koh C."/>
            <person name="Nixon J."/>
            <person name="Bollina V."/>
            <person name="Clarke W.E."/>
            <person name="Tuteja R."/>
            <person name="Spillane C."/>
            <person name="Robinson S.J."/>
            <person name="Links M.G."/>
            <person name="Clarke C."/>
            <person name="Higgins E.E."/>
            <person name="Huebert T."/>
            <person name="Sharpe A.G."/>
            <person name="Parkin I.A."/>
        </authorList>
    </citation>
    <scope>NUCLEOTIDE SEQUENCE [LARGE SCALE GENOMIC DNA]</scope>
    <source>
        <strain evidence="9">cv. DH55</strain>
    </source>
</reference>
<evidence type="ECO:0000313" key="10">
    <source>
        <dbReference type="RefSeq" id="XP_010470868.1"/>
    </source>
</evidence>
<evidence type="ECO:0000256" key="6">
    <source>
        <dbReference type="ARBA" id="ARBA00023242"/>
    </source>
</evidence>
<keyword evidence="9" id="KW-1185">Reference proteome</keyword>
<evidence type="ECO:0000313" key="9">
    <source>
        <dbReference type="Proteomes" id="UP000694864"/>
    </source>
</evidence>
<evidence type="ECO:0000256" key="5">
    <source>
        <dbReference type="ARBA" id="ARBA00023163"/>
    </source>
</evidence>
<name>A0ABM0WGR1_CAMSA</name>